<evidence type="ECO:0000313" key="1">
    <source>
        <dbReference type="EMBL" id="TMW69337.1"/>
    </source>
</evidence>
<dbReference type="PANTHER" id="PTHR12403">
    <property type="entry name" value="TRAFFICKING PROTEIN PARTICLE COMPLEX SUBUNIT 2"/>
    <property type="match status" value="1"/>
</dbReference>
<dbReference type="OrthoDB" id="10252102at2759"/>
<dbReference type="CDD" id="cd14825">
    <property type="entry name" value="TRAPPC2_sedlin"/>
    <property type="match status" value="1"/>
</dbReference>
<dbReference type="AlphaFoldDB" id="A0A8K1CSZ7"/>
<evidence type="ECO:0008006" key="3">
    <source>
        <dbReference type="Google" id="ProtNLM"/>
    </source>
</evidence>
<reference evidence="1" key="1">
    <citation type="submission" date="2019-03" db="EMBL/GenBank/DDBJ databases">
        <title>Long read genome sequence of the mycoparasitic Pythium oligandrum ATCC 38472 isolated from sugarbeet rhizosphere.</title>
        <authorList>
            <person name="Gaulin E."/>
        </authorList>
    </citation>
    <scope>NUCLEOTIDE SEQUENCE</scope>
    <source>
        <strain evidence="1">ATCC 38472_TT</strain>
    </source>
</reference>
<proteinExistence type="predicted"/>
<evidence type="ECO:0000313" key="2">
    <source>
        <dbReference type="Proteomes" id="UP000794436"/>
    </source>
</evidence>
<comment type="caution">
    <text evidence="1">The sequence shown here is derived from an EMBL/GenBank/DDBJ whole genome shotgun (WGS) entry which is preliminary data.</text>
</comment>
<gene>
    <name evidence="1" type="ORF">Poli38472_001493</name>
</gene>
<name>A0A8K1CSZ7_PYTOL</name>
<organism evidence="1 2">
    <name type="scientific">Pythium oligandrum</name>
    <name type="common">Mycoparasitic fungus</name>
    <dbReference type="NCBI Taxonomy" id="41045"/>
    <lineage>
        <taxon>Eukaryota</taxon>
        <taxon>Sar</taxon>
        <taxon>Stramenopiles</taxon>
        <taxon>Oomycota</taxon>
        <taxon>Peronosporomycetes</taxon>
        <taxon>Pythiales</taxon>
        <taxon>Pythiaceae</taxon>
        <taxon>Pythium</taxon>
    </lineage>
</organism>
<dbReference type="GO" id="GO:0006888">
    <property type="term" value="P:endoplasmic reticulum to Golgi vesicle-mediated transport"/>
    <property type="evidence" value="ECO:0007669"/>
    <property type="project" value="InterPro"/>
</dbReference>
<dbReference type="Proteomes" id="UP000794436">
    <property type="component" value="Unassembled WGS sequence"/>
</dbReference>
<keyword evidence="2" id="KW-1185">Reference proteome</keyword>
<dbReference type="Pfam" id="PF04628">
    <property type="entry name" value="Sedlin_N"/>
    <property type="match status" value="1"/>
</dbReference>
<dbReference type="InterPro" id="IPR011012">
    <property type="entry name" value="Longin-like_dom_sf"/>
</dbReference>
<accession>A0A8K1CSZ7</accession>
<dbReference type="EMBL" id="SPLM01000001">
    <property type="protein sequence ID" value="TMW69337.1"/>
    <property type="molecule type" value="Genomic_DNA"/>
</dbReference>
<protein>
    <recommendedName>
        <fullName evidence="3">Trafficking protein particle complex subunit 2</fullName>
    </recommendedName>
</protein>
<dbReference type="InterPro" id="IPR006722">
    <property type="entry name" value="Sedlin"/>
</dbReference>
<dbReference type="GO" id="GO:0005737">
    <property type="term" value="C:cytoplasm"/>
    <property type="evidence" value="ECO:0007669"/>
    <property type="project" value="GOC"/>
</dbReference>
<dbReference type="SUPFAM" id="SSF64356">
    <property type="entry name" value="SNARE-like"/>
    <property type="match status" value="1"/>
</dbReference>
<dbReference type="Gene3D" id="3.30.450.70">
    <property type="match status" value="1"/>
</dbReference>
<sequence length="129" mass="15219">MSMFVLVGSKEPLYKMEMKTRKEESAHVDEFLLHSALDIVDEMMWTTPNMALKVVDKFNDQFVSAFVTATNIKFLLLHESRNDDTIKAFFHEVHELYLKLLMNPFYEYDTPITSEVFDARVKTLARRYL</sequence>